<evidence type="ECO:0000256" key="1">
    <source>
        <dbReference type="SAM" id="Coils"/>
    </source>
</evidence>
<dbReference type="AlphaFoldDB" id="A6KTA5"/>
<keyword evidence="1" id="KW-0175">Coiled coil</keyword>
<dbReference type="Proteomes" id="UP000234681">
    <property type="component" value="Chromosome 20"/>
</dbReference>
<sequence>MELQGLVDPQSQLPRLAARRQKLQKQLDDLLNRTVSDGPAERQQRISSLQLELSKLDQAASHLQQLMEEAPDAREL</sequence>
<evidence type="ECO:0000313" key="2">
    <source>
        <dbReference type="EMBL" id="EDL86759.1"/>
    </source>
</evidence>
<organism evidence="2 3">
    <name type="scientific">Rattus norvegicus</name>
    <name type="common">Rat</name>
    <dbReference type="NCBI Taxonomy" id="10116"/>
    <lineage>
        <taxon>Eukaryota</taxon>
        <taxon>Metazoa</taxon>
        <taxon>Chordata</taxon>
        <taxon>Craniata</taxon>
        <taxon>Vertebrata</taxon>
        <taxon>Euteleostomi</taxon>
        <taxon>Mammalia</taxon>
        <taxon>Eutheria</taxon>
        <taxon>Euarchontoglires</taxon>
        <taxon>Glires</taxon>
        <taxon>Rodentia</taxon>
        <taxon>Myomorpha</taxon>
        <taxon>Muroidea</taxon>
        <taxon>Muridae</taxon>
        <taxon>Murinae</taxon>
        <taxon>Rattus</taxon>
    </lineage>
</organism>
<evidence type="ECO:0000313" key="3">
    <source>
        <dbReference type="Proteomes" id="UP000234681"/>
    </source>
</evidence>
<name>A6KTA5_RAT</name>
<gene>
    <name evidence="2" type="ORF">rCG_41806</name>
</gene>
<dbReference type="EMBL" id="CH474118">
    <property type="protein sequence ID" value="EDL86759.1"/>
    <property type="molecule type" value="Genomic_DNA"/>
</dbReference>
<reference evidence="3" key="1">
    <citation type="submission" date="2005-09" db="EMBL/GenBank/DDBJ databases">
        <authorList>
            <person name="Mural R.J."/>
            <person name="Li P.W."/>
            <person name="Adams M.D."/>
            <person name="Amanatides P.G."/>
            <person name="Baden-Tillson H."/>
            <person name="Barnstead M."/>
            <person name="Chin S.H."/>
            <person name="Dew I."/>
            <person name="Evans C.A."/>
            <person name="Ferriera S."/>
            <person name="Flanigan M."/>
            <person name="Fosler C."/>
            <person name="Glodek A."/>
            <person name="Gu Z."/>
            <person name="Holt R.A."/>
            <person name="Jennings D."/>
            <person name="Kraft C.L."/>
            <person name="Lu F."/>
            <person name="Nguyen T."/>
            <person name="Nusskern D.R."/>
            <person name="Pfannkoch C.M."/>
            <person name="Sitter C."/>
            <person name="Sutton G.G."/>
            <person name="Venter J.C."/>
            <person name="Wang Z."/>
            <person name="Woodage T."/>
            <person name="Zheng X.H."/>
            <person name="Zhong F."/>
        </authorList>
    </citation>
    <scope>NUCLEOTIDE SEQUENCE [LARGE SCALE GENOMIC DNA]</scope>
    <source>
        <strain>BN</strain>
        <strain evidence="3">Sprague-Dawley</strain>
    </source>
</reference>
<feature type="coiled-coil region" evidence="1">
    <location>
        <begin position="13"/>
        <end position="69"/>
    </location>
</feature>
<accession>A6KTA5</accession>
<proteinExistence type="predicted"/>
<protein>
    <submittedName>
        <fullName evidence="2">RCG41806</fullName>
    </submittedName>
</protein>